<dbReference type="InterPro" id="IPR036047">
    <property type="entry name" value="F-box-like_dom_sf"/>
</dbReference>
<proteinExistence type="predicted"/>
<organism evidence="2 3">
    <name type="scientific">Orbilia brochopaga</name>
    <dbReference type="NCBI Taxonomy" id="3140254"/>
    <lineage>
        <taxon>Eukaryota</taxon>
        <taxon>Fungi</taxon>
        <taxon>Dikarya</taxon>
        <taxon>Ascomycota</taxon>
        <taxon>Pezizomycotina</taxon>
        <taxon>Orbiliomycetes</taxon>
        <taxon>Orbiliales</taxon>
        <taxon>Orbiliaceae</taxon>
        <taxon>Orbilia</taxon>
    </lineage>
</organism>
<dbReference type="Proteomes" id="UP001375240">
    <property type="component" value="Unassembled WGS sequence"/>
</dbReference>
<dbReference type="AlphaFoldDB" id="A0AAV9UXH4"/>
<keyword evidence="3" id="KW-1185">Reference proteome</keyword>
<evidence type="ECO:0000313" key="3">
    <source>
        <dbReference type="Proteomes" id="UP001375240"/>
    </source>
</evidence>
<reference evidence="2 3" key="1">
    <citation type="submission" date="2019-10" db="EMBL/GenBank/DDBJ databases">
        <authorList>
            <person name="Palmer J.M."/>
        </authorList>
    </citation>
    <scope>NUCLEOTIDE SEQUENCE [LARGE SCALE GENOMIC DNA]</scope>
    <source>
        <strain evidence="2 3">TWF696</strain>
    </source>
</reference>
<sequence>MASRKRKLGLSTISTSSMKRLQTLRPRKDAIHPFLNLPHELQLRILSFCDARTLAAVSLVSIHFRELSLRILWESQPVETLVRNFKQLDEHEDLRLAVRHLAVRTLSAPNKSRMSGIAKRLLTRFPKNYLPGLTEFTIEYHTAQSDLFVQIMTSLATHQPRNLKTLNIGALSKWPPNVSAQACIEDKTQDTIIYPKGLTTIRITCSFGVRPFLYDPVKVFDSNADTVTTAELNVSHWAPNFSLGVCPKVKTLSAHQEQYEAGASRELSIKFPNVDRLILNLPQCGIMWPSAAMEREMSKYLHWDAMTSVKSIKLVYSAFFRYGMDRVQCRDSALKSHKYLVEQWVARGRMTRLEKVECWCRASSNRASQPDVLTHSFDFMIVAAAGETEKRVSCENITLFKEEEEELELAKRTKKTEQPAIESAVRVVLE</sequence>
<dbReference type="Gene3D" id="1.20.1280.50">
    <property type="match status" value="1"/>
</dbReference>
<evidence type="ECO:0000313" key="2">
    <source>
        <dbReference type="EMBL" id="KAK6349574.1"/>
    </source>
</evidence>
<gene>
    <name evidence="2" type="ORF">TWF696_005859</name>
</gene>
<name>A0AAV9UXH4_9PEZI</name>
<dbReference type="CDD" id="cd09917">
    <property type="entry name" value="F-box_SF"/>
    <property type="match status" value="1"/>
</dbReference>
<evidence type="ECO:0000259" key="1">
    <source>
        <dbReference type="PROSITE" id="PS50181"/>
    </source>
</evidence>
<dbReference type="SUPFAM" id="SSF81383">
    <property type="entry name" value="F-box domain"/>
    <property type="match status" value="1"/>
</dbReference>
<protein>
    <recommendedName>
        <fullName evidence="1">F-box domain-containing protein</fullName>
    </recommendedName>
</protein>
<dbReference type="Pfam" id="PF12937">
    <property type="entry name" value="F-box-like"/>
    <property type="match status" value="1"/>
</dbReference>
<feature type="domain" description="F-box" evidence="1">
    <location>
        <begin position="31"/>
        <end position="76"/>
    </location>
</feature>
<comment type="caution">
    <text evidence="2">The sequence shown here is derived from an EMBL/GenBank/DDBJ whole genome shotgun (WGS) entry which is preliminary data.</text>
</comment>
<dbReference type="InterPro" id="IPR001810">
    <property type="entry name" value="F-box_dom"/>
</dbReference>
<dbReference type="PROSITE" id="PS50181">
    <property type="entry name" value="FBOX"/>
    <property type="match status" value="1"/>
</dbReference>
<accession>A0AAV9UXH4</accession>
<dbReference type="EMBL" id="JAVHNQ010000004">
    <property type="protein sequence ID" value="KAK6349574.1"/>
    <property type="molecule type" value="Genomic_DNA"/>
</dbReference>